<evidence type="ECO:0000313" key="2">
    <source>
        <dbReference type="Proteomes" id="UP000188181"/>
    </source>
</evidence>
<proteinExistence type="predicted"/>
<dbReference type="Gene3D" id="3.20.20.80">
    <property type="entry name" value="Glycosidases"/>
    <property type="match status" value="1"/>
</dbReference>
<name>A0A1Q2MF57_9BACT</name>
<protein>
    <recommendedName>
        <fullName evidence="3">Beta-galactosidase</fullName>
    </recommendedName>
</protein>
<accession>A0A1Q2MF57</accession>
<evidence type="ECO:0000313" key="1">
    <source>
        <dbReference type="EMBL" id="AQQ70927.1"/>
    </source>
</evidence>
<dbReference type="Proteomes" id="UP000188181">
    <property type="component" value="Chromosome"/>
</dbReference>
<reference evidence="2" key="1">
    <citation type="submission" date="2017-02" db="EMBL/GenBank/DDBJ databases">
        <title>Comparative genomics and description of representatives of a novel lineage of planctomycetes thriving in anoxic sediments.</title>
        <authorList>
            <person name="Spring S."/>
            <person name="Bunk B."/>
            <person name="Sproer C."/>
        </authorList>
    </citation>
    <scope>NUCLEOTIDE SEQUENCE [LARGE SCALE GENOMIC DNA]</scope>
    <source>
        <strain evidence="2">SM-Chi-D1</strain>
    </source>
</reference>
<dbReference type="OrthoDB" id="9800974at2"/>
<sequence length="835" mass="96135">MTRLIYVVSCFYAITSGQNTSMLNYTPLSNEAKHTGQLAKYDGAACASQTINVDGMELKINVPVKASAYDMIPVTYSLTKSSDNDGNTAIAATAFEEPEKTTGENFYDLNIPGDMGLKIEYLGSIGADYNNENYIPLTKDPKTAVSPFPPFNRDEFTASSTIKPADIIWFKFRITNTGNTIQDPEGFAGSFGEPFIYKFDDNGNEQWKGKLTNLFVRQLEYLYPGDSIEQWINFNCPALGAQCLGLSEGNYKINLRMVCRFYDKYDWMANIWSGTEFCRLEVPIKVSHQKEITPITSIFTMAEPMDRMPGYFGAFEEFMSSFHIISNESDKKVYDKVLYLQVAPWTKQISVKLIYDKSRKIAVVRFPIQIDDKTLRVKYNPRNMLVVEEDGKYEPAFVAQAMPAMRAGYQLGPYPETAMYEFLKEMKELGVNVVANTAGNWWIPEVSGRKGVEMHSACYKYFYDVLVRKLDMKVIGWSVYPPSAPHWYKHAENLLGKKIEFATVSSGYTSGPTSVQAVDMADPVVPEMIAAWVNYQYQRWGDTWFRSKDGRMPIDIEDTWGWMRDDINIRYGLGELGLKRMHQWLQNKYGNIAQLNRVWNSTYEDFADINPFEGQNMKNGGYTFDNRSLVFYDWNSATEDLDCFRTELRLEMYKKANEILQRTIPGAELAPRTEGANLIMKAAADDENMKWRHVYYSQRRNAFVYDVVRSKDVFHFYSDYTTMPFTPSQWREAIRRMVGDGVLPMFLPQFDHMRDILLNPDYGLDYQMHYNLEMPSKGVMVHCLMAAYPWWKATYEEGGAPGILWSDYLCDGFATQTQKHELMLLNEQFKLMDKQ</sequence>
<organism evidence="1 2">
    <name type="scientific">Limihaloglobus sulfuriphilus</name>
    <dbReference type="NCBI Taxonomy" id="1851148"/>
    <lineage>
        <taxon>Bacteria</taxon>
        <taxon>Pseudomonadati</taxon>
        <taxon>Planctomycetota</taxon>
        <taxon>Phycisphaerae</taxon>
        <taxon>Sedimentisphaerales</taxon>
        <taxon>Sedimentisphaeraceae</taxon>
        <taxon>Limihaloglobus</taxon>
    </lineage>
</organism>
<dbReference type="AlphaFoldDB" id="A0A1Q2MF57"/>
<dbReference type="STRING" id="1851148.SMSP2_01291"/>
<dbReference type="EMBL" id="CP019646">
    <property type="protein sequence ID" value="AQQ70927.1"/>
    <property type="molecule type" value="Genomic_DNA"/>
</dbReference>
<gene>
    <name evidence="1" type="ORF">SMSP2_01291</name>
</gene>
<dbReference type="RefSeq" id="WP_146683156.1">
    <property type="nucleotide sequence ID" value="NZ_CP019646.1"/>
</dbReference>
<evidence type="ECO:0008006" key="3">
    <source>
        <dbReference type="Google" id="ProtNLM"/>
    </source>
</evidence>
<dbReference type="KEGG" id="pbas:SMSP2_01291"/>
<keyword evidence="2" id="KW-1185">Reference proteome</keyword>